<accession>A0A388LRM3</accession>
<gene>
    <name evidence="4" type="ORF">CBR_g39420</name>
</gene>
<dbReference type="Proteomes" id="UP000265515">
    <property type="component" value="Unassembled WGS sequence"/>
</dbReference>
<evidence type="ECO:0000256" key="1">
    <source>
        <dbReference type="PROSITE-ProRule" id="PRU00176"/>
    </source>
</evidence>
<dbReference type="Gramene" id="GBG84957">
    <property type="protein sequence ID" value="GBG84957"/>
    <property type="gene ID" value="CBR_g39420"/>
</dbReference>
<dbReference type="STRING" id="69332.A0A388LRM3"/>
<dbReference type="EMBL" id="BFEA01000499">
    <property type="protein sequence ID" value="GBG84957.1"/>
    <property type="molecule type" value="Genomic_DNA"/>
</dbReference>
<dbReference type="GO" id="GO:0003723">
    <property type="term" value="F:RNA binding"/>
    <property type="evidence" value="ECO:0007669"/>
    <property type="project" value="UniProtKB-UniRule"/>
</dbReference>
<feature type="compositionally biased region" description="Basic and acidic residues" evidence="2">
    <location>
        <begin position="572"/>
        <end position="594"/>
    </location>
</feature>
<dbReference type="SUPFAM" id="SSF54928">
    <property type="entry name" value="RNA-binding domain, RBD"/>
    <property type="match status" value="1"/>
</dbReference>
<feature type="compositionally biased region" description="Basic and acidic residues" evidence="2">
    <location>
        <begin position="1006"/>
        <end position="1017"/>
    </location>
</feature>
<dbReference type="InterPro" id="IPR000504">
    <property type="entry name" value="RRM_dom"/>
</dbReference>
<feature type="region of interest" description="Disordered" evidence="2">
    <location>
        <begin position="718"/>
        <end position="744"/>
    </location>
</feature>
<dbReference type="PROSITE" id="PS50102">
    <property type="entry name" value="RRM"/>
    <property type="match status" value="1"/>
</dbReference>
<dbReference type="Pfam" id="PF00076">
    <property type="entry name" value="RRM_1"/>
    <property type="match status" value="1"/>
</dbReference>
<feature type="compositionally biased region" description="Basic and acidic residues" evidence="2">
    <location>
        <begin position="624"/>
        <end position="652"/>
    </location>
</feature>
<name>A0A388LRM3_CHABU</name>
<evidence type="ECO:0000313" key="4">
    <source>
        <dbReference type="EMBL" id="GBG84957.1"/>
    </source>
</evidence>
<dbReference type="Gene3D" id="3.30.70.330">
    <property type="match status" value="1"/>
</dbReference>
<dbReference type="OMA" id="PEGHEMD"/>
<feature type="region of interest" description="Disordered" evidence="2">
    <location>
        <begin position="1107"/>
        <end position="1177"/>
    </location>
</feature>
<dbReference type="InterPro" id="IPR012677">
    <property type="entry name" value="Nucleotide-bd_a/b_plait_sf"/>
</dbReference>
<keyword evidence="1" id="KW-0694">RNA-binding</keyword>
<proteinExistence type="predicted"/>
<dbReference type="PANTHER" id="PTHR23099:SF0">
    <property type="entry name" value="GERM CELL NUCLEAR ACIDIC PROTEIN"/>
    <property type="match status" value="1"/>
</dbReference>
<keyword evidence="5" id="KW-1185">Reference proteome</keyword>
<dbReference type="OrthoDB" id="21643at2759"/>
<feature type="region of interest" description="Disordered" evidence="2">
    <location>
        <begin position="849"/>
        <end position="879"/>
    </location>
</feature>
<feature type="compositionally biased region" description="Basic and acidic residues" evidence="2">
    <location>
        <begin position="488"/>
        <end position="512"/>
    </location>
</feature>
<feature type="compositionally biased region" description="Acidic residues" evidence="2">
    <location>
        <begin position="513"/>
        <end position="544"/>
    </location>
</feature>
<feature type="region of interest" description="Disordered" evidence="2">
    <location>
        <begin position="949"/>
        <end position="1066"/>
    </location>
</feature>
<feature type="compositionally biased region" description="Basic and acidic residues" evidence="2">
    <location>
        <begin position="675"/>
        <end position="686"/>
    </location>
</feature>
<feature type="compositionally biased region" description="Basic and acidic residues" evidence="2">
    <location>
        <begin position="718"/>
        <end position="735"/>
    </location>
</feature>
<reference evidence="4 5" key="1">
    <citation type="journal article" date="2018" name="Cell">
        <title>The Chara Genome: Secondary Complexity and Implications for Plant Terrestrialization.</title>
        <authorList>
            <person name="Nishiyama T."/>
            <person name="Sakayama H."/>
            <person name="Vries J.D."/>
            <person name="Buschmann H."/>
            <person name="Saint-Marcoux D."/>
            <person name="Ullrich K.K."/>
            <person name="Haas F.B."/>
            <person name="Vanderstraeten L."/>
            <person name="Becker D."/>
            <person name="Lang D."/>
            <person name="Vosolsobe S."/>
            <person name="Rombauts S."/>
            <person name="Wilhelmsson P.K.I."/>
            <person name="Janitza P."/>
            <person name="Kern R."/>
            <person name="Heyl A."/>
            <person name="Rumpler F."/>
            <person name="Villalobos L.I.A.C."/>
            <person name="Clay J.M."/>
            <person name="Skokan R."/>
            <person name="Toyoda A."/>
            <person name="Suzuki Y."/>
            <person name="Kagoshima H."/>
            <person name="Schijlen E."/>
            <person name="Tajeshwar N."/>
            <person name="Catarino B."/>
            <person name="Hetherington A.J."/>
            <person name="Saltykova A."/>
            <person name="Bonnot C."/>
            <person name="Breuninger H."/>
            <person name="Symeonidi A."/>
            <person name="Radhakrishnan G.V."/>
            <person name="Van Nieuwerburgh F."/>
            <person name="Deforce D."/>
            <person name="Chang C."/>
            <person name="Karol K.G."/>
            <person name="Hedrich R."/>
            <person name="Ulvskov P."/>
            <person name="Glockner G."/>
            <person name="Delwiche C.F."/>
            <person name="Petrasek J."/>
            <person name="Van de Peer Y."/>
            <person name="Friml J."/>
            <person name="Beilby M."/>
            <person name="Dolan L."/>
            <person name="Kohara Y."/>
            <person name="Sugano S."/>
            <person name="Fujiyama A."/>
            <person name="Delaux P.-M."/>
            <person name="Quint M."/>
            <person name="TheiBen G."/>
            <person name="Hagemann M."/>
            <person name="Harholt J."/>
            <person name="Dunand C."/>
            <person name="Zachgo S."/>
            <person name="Langdale J."/>
            <person name="Maumus F."/>
            <person name="Straeten D.V.D."/>
            <person name="Gould S.B."/>
            <person name="Rensing S.A."/>
        </authorList>
    </citation>
    <scope>NUCLEOTIDE SEQUENCE [LARGE SCALE GENOMIC DNA]</scope>
    <source>
        <strain evidence="4 5">S276</strain>
    </source>
</reference>
<protein>
    <recommendedName>
        <fullName evidence="3">RRM domain-containing protein</fullName>
    </recommendedName>
</protein>
<comment type="caution">
    <text evidence="4">The sequence shown here is derived from an EMBL/GenBank/DDBJ whole genome shotgun (WGS) entry which is preliminary data.</text>
</comment>
<evidence type="ECO:0000259" key="3">
    <source>
        <dbReference type="PROSITE" id="PS50102"/>
    </source>
</evidence>
<feature type="compositionally biased region" description="Low complexity" evidence="2">
    <location>
        <begin position="603"/>
        <end position="616"/>
    </location>
</feature>
<feature type="compositionally biased region" description="Basic and acidic residues" evidence="2">
    <location>
        <begin position="1024"/>
        <end position="1053"/>
    </location>
</feature>
<organism evidence="4 5">
    <name type="scientific">Chara braunii</name>
    <name type="common">Braun's stonewort</name>
    <dbReference type="NCBI Taxonomy" id="69332"/>
    <lineage>
        <taxon>Eukaryota</taxon>
        <taxon>Viridiplantae</taxon>
        <taxon>Streptophyta</taxon>
        <taxon>Charophyceae</taxon>
        <taxon>Charales</taxon>
        <taxon>Characeae</taxon>
        <taxon>Chara</taxon>
    </lineage>
</organism>
<evidence type="ECO:0000256" key="2">
    <source>
        <dbReference type="SAM" id="MobiDB-lite"/>
    </source>
</evidence>
<feature type="region of interest" description="Disordered" evidence="2">
    <location>
        <begin position="1"/>
        <end position="40"/>
    </location>
</feature>
<dbReference type="AlphaFoldDB" id="A0A388LRM3"/>
<sequence>MGPGSETRSHREGGGGGRNKKDGDGCSNGGGFLSDSDGGKLRLFVGGLPKDIRPEELRERFSSFGVITDAVVIPEKRTYPIPLSSLVFSASPSTQTASLIRPCASTAAGIHGRQEPSAAIAAGSSSPAADGQAASRVETALCRGFGYVELKPKSEASLRQCFSLFNGCKWRGGQLKVEKAKEHYTDRLLREWEAAAKLAAEEEAKSEGSLLAAAKQETVEDGGSAGVTGESNKLRPFPFSDPSFSHKLVELKPLKIAWHHCSKKLKVVPAAGGPGTGKHRRSFPRVEALPLEQILEEAAMGGKRRKVEELAELDNAGAAHQNDVDSRAGNRRRGNAAKVTPSGRGAMEDPDMTTPVRKGPIVGFKRVRLDQDTEDCDHPRPAGQQGIDRTGRIAGTAEPAMALGREESKKPARRMSTGFVPVARFDPSAEAGQQLGVFDSSLKNPSVVREKQSSSCLGAAEEKVGRQNVDDSRGKRGRSVGEQVNKPLEAEGKRARKLEERAERRVKVWRGSEDEEDEREDDEGGSDELDYDDKIDDSEADMQELEGLSSWERALAMAAGTKEILGSAATVVREKQVRDDPEGHEMDVLGKEFENELASPKNGKGSQSQKQSQSGGLEHFGSNSDEKKVSKRKTMEEKGGKNYNRLNDRGDEGGGQDNNAEAKEAKGSLKASGSKHKESAVSDHWTDVKRKVEEIEETEECEQLHGCVKKGGVVDEKDHEQCKKKSKKGKADRGGKVVSAGEEGCQTEGLEVAAKDGEGESVLRHAETGACQEVGSGAEVDLLDDEGRRDKKGREKKKDKKAKFHRVIDGIGSAEECGHSDVNEATLLGSEKVEVNKLDNVQEESKKFVGLEEGTGGGMSGNDKNKHASGTEMKKESGKIVTPISAVVTSAWKSLVDAEGRASFSLSAVLGGQKLVAGRSKSSTSPISLGTVGCSSAGLMEKSVGDDLVKMGMKETSQGADHAKGSRGKDTKKRGKGKGQDKAEGVVTEVEDRDPYASPRNVSAGKEAKYEGEERAETAPGMEVADKCQPGEEMGPKRTNDQRAKGKERKCEGNGKVGEGSSTGKGAVTNVVTVKSSWNALVDADGRASFSLGAILADQGPAVRKEEFAQERQQWKPRQGSGSMYVKDGVGVGVGSTSAQRCGGEPGHNRDAGGEKQMDEKVKNGEEDDESKAISDKKIGLPNSTVCSFMRAPNAEEEWLASKTKLQEDFMKKRKAAVKFSKAMTGKWSSERGFRSLR</sequence>
<evidence type="ECO:0000313" key="5">
    <source>
        <dbReference type="Proteomes" id="UP000265515"/>
    </source>
</evidence>
<feature type="compositionally biased region" description="Basic and acidic residues" evidence="2">
    <location>
        <begin position="7"/>
        <end position="24"/>
    </location>
</feature>
<feature type="region of interest" description="Disordered" evidence="2">
    <location>
        <begin position="565"/>
        <end position="686"/>
    </location>
</feature>
<feature type="region of interest" description="Disordered" evidence="2">
    <location>
        <begin position="313"/>
        <end position="358"/>
    </location>
</feature>
<feature type="region of interest" description="Disordered" evidence="2">
    <location>
        <begin position="445"/>
        <end position="547"/>
    </location>
</feature>
<dbReference type="PANTHER" id="PTHR23099">
    <property type="entry name" value="TRANSCRIPTIONAL REGULATOR"/>
    <property type="match status" value="1"/>
</dbReference>
<feature type="domain" description="RRM" evidence="3">
    <location>
        <begin position="41"/>
        <end position="182"/>
    </location>
</feature>
<feature type="compositionally biased region" description="Basic and acidic residues" evidence="2">
    <location>
        <begin position="460"/>
        <end position="474"/>
    </location>
</feature>
<feature type="compositionally biased region" description="Basic and acidic residues" evidence="2">
    <location>
        <begin position="1147"/>
        <end position="1177"/>
    </location>
</feature>
<dbReference type="SMART" id="SM00360">
    <property type="entry name" value="RRM"/>
    <property type="match status" value="1"/>
</dbReference>
<feature type="region of interest" description="Disordered" evidence="2">
    <location>
        <begin position="781"/>
        <end position="801"/>
    </location>
</feature>
<dbReference type="GO" id="GO:0005634">
    <property type="term" value="C:nucleus"/>
    <property type="evidence" value="ECO:0007669"/>
    <property type="project" value="TreeGrafter"/>
</dbReference>
<dbReference type="InterPro" id="IPR035979">
    <property type="entry name" value="RBD_domain_sf"/>
</dbReference>